<evidence type="ECO:0000256" key="1">
    <source>
        <dbReference type="SAM" id="MobiDB-lite"/>
    </source>
</evidence>
<feature type="compositionally biased region" description="Basic residues" evidence="1">
    <location>
        <begin position="381"/>
        <end position="396"/>
    </location>
</feature>
<feature type="compositionally biased region" description="Polar residues" evidence="1">
    <location>
        <begin position="572"/>
        <end position="582"/>
    </location>
</feature>
<keyword evidence="3" id="KW-0808">Transferase</keyword>
<evidence type="ECO:0000313" key="3">
    <source>
        <dbReference type="EMBL" id="KAI5616334.1"/>
    </source>
</evidence>
<organism evidence="3 4">
    <name type="scientific">Silurus asotus</name>
    <name type="common">Amur catfish</name>
    <name type="synonym">Parasilurus asotus</name>
    <dbReference type="NCBI Taxonomy" id="30991"/>
    <lineage>
        <taxon>Eukaryota</taxon>
        <taxon>Metazoa</taxon>
        <taxon>Chordata</taxon>
        <taxon>Craniata</taxon>
        <taxon>Vertebrata</taxon>
        <taxon>Euteleostomi</taxon>
        <taxon>Actinopterygii</taxon>
        <taxon>Neopterygii</taxon>
        <taxon>Teleostei</taxon>
        <taxon>Ostariophysi</taxon>
        <taxon>Siluriformes</taxon>
        <taxon>Siluridae</taxon>
        <taxon>Silurus</taxon>
    </lineage>
</organism>
<gene>
    <name evidence="3" type="ORF">C0J50_24108</name>
</gene>
<feature type="compositionally biased region" description="Low complexity" evidence="1">
    <location>
        <begin position="541"/>
        <end position="555"/>
    </location>
</feature>
<dbReference type="InterPro" id="IPR008271">
    <property type="entry name" value="Ser/Thr_kinase_AS"/>
</dbReference>
<feature type="region of interest" description="Disordered" evidence="1">
    <location>
        <begin position="381"/>
        <end position="405"/>
    </location>
</feature>
<dbReference type="Proteomes" id="UP001205998">
    <property type="component" value="Unassembled WGS sequence"/>
</dbReference>
<dbReference type="GO" id="GO:0004672">
    <property type="term" value="F:protein kinase activity"/>
    <property type="evidence" value="ECO:0007669"/>
    <property type="project" value="InterPro"/>
</dbReference>
<evidence type="ECO:0000313" key="4">
    <source>
        <dbReference type="Proteomes" id="UP001205998"/>
    </source>
</evidence>
<dbReference type="EMBL" id="MU551739">
    <property type="protein sequence ID" value="KAI5616334.1"/>
    <property type="molecule type" value="Genomic_DNA"/>
</dbReference>
<dbReference type="InterPro" id="IPR000719">
    <property type="entry name" value="Prot_kinase_dom"/>
</dbReference>
<dbReference type="AlphaFoldDB" id="A0AAD5FI00"/>
<dbReference type="InterPro" id="IPR051700">
    <property type="entry name" value="STE20_Ser-Thr_kinase"/>
</dbReference>
<dbReference type="SMART" id="SM00220">
    <property type="entry name" value="S_TKc"/>
    <property type="match status" value="1"/>
</dbReference>
<accession>A0AAD5FI00</accession>
<protein>
    <submittedName>
        <fullName evidence="3">TRAF2 and NCK-interacting protein kinase isoform X5</fullName>
    </submittedName>
</protein>
<comment type="caution">
    <text evidence="3">The sequence shown here is derived from an EMBL/GenBank/DDBJ whole genome shotgun (WGS) entry which is preliminary data.</text>
</comment>
<dbReference type="GO" id="GO:0005829">
    <property type="term" value="C:cytosol"/>
    <property type="evidence" value="ECO:0007669"/>
    <property type="project" value="TreeGrafter"/>
</dbReference>
<dbReference type="PANTHER" id="PTHR47096">
    <property type="entry name" value="MISSHAPEN LIKE KINASE 1"/>
    <property type="match status" value="1"/>
</dbReference>
<name>A0AAD5FI00_SILAS</name>
<dbReference type="PANTHER" id="PTHR47096:SF1">
    <property type="entry name" value="MISSHAPEN LIKE KINASE 1"/>
    <property type="match status" value="1"/>
</dbReference>
<feature type="region of interest" description="Disordered" evidence="1">
    <location>
        <begin position="294"/>
        <end position="344"/>
    </location>
</feature>
<feature type="region of interest" description="Disordered" evidence="1">
    <location>
        <begin position="538"/>
        <end position="582"/>
    </location>
</feature>
<dbReference type="PROSITE" id="PS00108">
    <property type="entry name" value="PROTEIN_KINASE_ST"/>
    <property type="match status" value="1"/>
</dbReference>
<keyword evidence="4" id="KW-1185">Reference proteome</keyword>
<dbReference type="SUPFAM" id="SSF56112">
    <property type="entry name" value="Protein kinase-like (PK-like)"/>
    <property type="match status" value="1"/>
</dbReference>
<dbReference type="Gene3D" id="1.10.510.10">
    <property type="entry name" value="Transferase(Phosphotransferase) domain 1"/>
    <property type="match status" value="1"/>
</dbReference>
<dbReference type="Pfam" id="PF00069">
    <property type="entry name" value="Pkinase"/>
    <property type="match status" value="1"/>
</dbReference>
<feature type="compositionally biased region" description="Pro residues" evidence="1">
    <location>
        <begin position="556"/>
        <end position="566"/>
    </location>
</feature>
<evidence type="ECO:0000259" key="2">
    <source>
        <dbReference type="PROSITE" id="PS50011"/>
    </source>
</evidence>
<dbReference type="GO" id="GO:0005524">
    <property type="term" value="F:ATP binding"/>
    <property type="evidence" value="ECO:0007669"/>
    <property type="project" value="InterPro"/>
</dbReference>
<feature type="domain" description="Protein kinase" evidence="2">
    <location>
        <begin position="11"/>
        <end position="267"/>
    </location>
</feature>
<proteinExistence type="predicted"/>
<dbReference type="InterPro" id="IPR011009">
    <property type="entry name" value="Kinase-like_dom_sf"/>
</dbReference>
<dbReference type="PROSITE" id="PS50011">
    <property type="entry name" value="PROTEIN_KINASE_DOM"/>
    <property type="match status" value="1"/>
</dbReference>
<keyword evidence="3" id="KW-0418">Kinase</keyword>
<sequence>MCQVRDPEGIFELVQMVGCGSYGQVFKSAHEELKSELNLLKTQSHHRNIATFYGAFVKKGTPVMGDQLWLVMEYCGGGSVYDLIQSTKEKCLNEDWTALLCRGILKGLAHLHKYKIIHRDIKGQNILLTDSAEVKLVDFGVSTQLDNTLGKQSTFIGTPFWMAPEVIDCEKSSDGAYDCKSDVWSLGITAIEMAEGKPPLSEMKPLHAILTIAQSEPPTVDPQKFFPASSPPANSPLANSPPRQYLKRKKWERELISREMKQQYKMIKEQKHQQNSSGLHHQNQIINDDVDKQNFLNKPGQAHMHPHSPNLQRHHAVKAPSSNGKLHIRQPVRKSPSSPIPVPQICISPQDESGVGLRRHCLESPNSPHCYDSWNAELDQKHKRRSASHSPRRMNKQHSEDTNGNSLRAMMRMSGSQECLRNSQQIDLNSSAPEHTLRRMMPGRERRLYSMPHGKHLGVPSPHAMPAMSYSDEKQNNKRGAMYSSHNDLFSSCSEAELRQFIHSKHNISSSYRHDTDTGMSQKNHPIINSVKGVIRRFGLSPRGSPRHSPASSHSPSPPNLSPPSTPLDSPFNSTNDWPCRY</sequence>
<reference evidence="3" key="1">
    <citation type="submission" date="2018-07" db="EMBL/GenBank/DDBJ databases">
        <title>Comparative genomics of catfishes provides insights into carnivory and benthic adaptation.</title>
        <authorList>
            <person name="Zhang Y."/>
            <person name="Wang D."/>
            <person name="Peng Z."/>
            <person name="Zheng S."/>
            <person name="Shao F."/>
            <person name="Tao W."/>
        </authorList>
    </citation>
    <scope>NUCLEOTIDE SEQUENCE</scope>
    <source>
        <strain evidence="3">Chongqing</strain>
    </source>
</reference>